<evidence type="ECO:0000313" key="5">
    <source>
        <dbReference type="EMBL" id="APT84125.1"/>
    </source>
</evidence>
<feature type="region of interest" description="Disordered" evidence="1">
    <location>
        <begin position="227"/>
        <end position="265"/>
    </location>
</feature>
<feature type="compositionally biased region" description="Polar residues" evidence="1">
    <location>
        <begin position="253"/>
        <end position="265"/>
    </location>
</feature>
<dbReference type="AlphaFoldDB" id="A0A1L7CE68"/>
<protein>
    <recommendedName>
        <fullName evidence="4">Htaa domain-containing protein</fullName>
    </recommendedName>
</protein>
<evidence type="ECO:0000256" key="2">
    <source>
        <dbReference type="SAM" id="Phobius"/>
    </source>
</evidence>
<sequence>MRMRPAIVALGSGLALSASLITAPVAMADEQKNTCTDVSQVQTTKTTLLWNFKDSFLSHIQTQFADGTVTATEGATFNAPKGPVTYPGKNPAGSYWNTPGNELDFAGNLHLTAYKGLGPGGGLGMDTNIHDLKLKITSETTGEILGSYQVRGWTGKKVDANADGKDAVIAKVTFDAPFDKAAKAQSIKMKVIADKGAKDLSAGRYEPGEDELSEAVLQVENSGDCLAPAQGHIKPVWEESSSDSSAEMRHKGVSSSDPNKQNTNSVNGSSVGVALGLAGLVGVIAFIVSQMGAVAGLPAVQLPPLPAVQLPPLPAELQALLPR</sequence>
<evidence type="ECO:0000259" key="4">
    <source>
        <dbReference type="Pfam" id="PF04213"/>
    </source>
</evidence>
<dbReference type="EMBL" id="CP009245">
    <property type="protein sequence ID" value="APT84125.1"/>
    <property type="molecule type" value="Genomic_DNA"/>
</dbReference>
<proteinExistence type="predicted"/>
<feature type="transmembrane region" description="Helical" evidence="2">
    <location>
        <begin position="268"/>
        <end position="288"/>
    </location>
</feature>
<dbReference type="OrthoDB" id="4408507at2"/>
<feature type="chain" id="PRO_5012499020" description="Htaa domain-containing protein" evidence="3">
    <location>
        <begin position="29"/>
        <end position="323"/>
    </location>
</feature>
<evidence type="ECO:0000256" key="3">
    <source>
        <dbReference type="SAM" id="SignalP"/>
    </source>
</evidence>
<keyword evidence="6" id="KW-1185">Reference proteome</keyword>
<feature type="domain" description="Htaa" evidence="4">
    <location>
        <begin position="46"/>
        <end position="209"/>
    </location>
</feature>
<organism evidence="5 6">
    <name type="scientific">Corynebacterium aquilae DSM 44791</name>
    <dbReference type="NCBI Taxonomy" id="1431546"/>
    <lineage>
        <taxon>Bacteria</taxon>
        <taxon>Bacillati</taxon>
        <taxon>Actinomycetota</taxon>
        <taxon>Actinomycetes</taxon>
        <taxon>Mycobacteriales</taxon>
        <taxon>Corynebacteriaceae</taxon>
        <taxon>Corynebacterium</taxon>
    </lineage>
</organism>
<dbReference type="Proteomes" id="UP000185478">
    <property type="component" value="Chromosome"/>
</dbReference>
<gene>
    <name evidence="5" type="ORF">CAQU_02505</name>
</gene>
<feature type="signal peptide" evidence="3">
    <location>
        <begin position="1"/>
        <end position="28"/>
    </location>
</feature>
<dbReference type="STRING" id="1431546.CAQU_02505"/>
<reference evidence="5 6" key="1">
    <citation type="submission" date="2014-08" db="EMBL/GenBank/DDBJ databases">
        <title>Complete genome sequence of Corynebacterium aquilae S-613T(T) (=DSM 44791(T)), isolated from the choana of a healthy golden eagle.</title>
        <authorList>
            <person name="Ruckert C."/>
            <person name="Albersmeier A."/>
            <person name="Winkler A."/>
            <person name="Kalinowski J."/>
        </authorList>
    </citation>
    <scope>NUCLEOTIDE SEQUENCE [LARGE SCALE GENOMIC DNA]</scope>
    <source>
        <strain evidence="5 6">S-613</strain>
    </source>
</reference>
<dbReference type="RefSeq" id="WP_075724900.1">
    <property type="nucleotide sequence ID" value="NZ_CP009245.1"/>
</dbReference>
<name>A0A1L7CE68_9CORY</name>
<keyword evidence="2" id="KW-1133">Transmembrane helix</keyword>
<accession>A0A1L7CE68</accession>
<evidence type="ECO:0000313" key="6">
    <source>
        <dbReference type="Proteomes" id="UP000185478"/>
    </source>
</evidence>
<dbReference type="InterPro" id="IPR007331">
    <property type="entry name" value="Htaa"/>
</dbReference>
<keyword evidence="2" id="KW-0812">Transmembrane</keyword>
<keyword evidence="2" id="KW-0472">Membrane</keyword>
<evidence type="ECO:0000256" key="1">
    <source>
        <dbReference type="SAM" id="MobiDB-lite"/>
    </source>
</evidence>
<dbReference type="Pfam" id="PF04213">
    <property type="entry name" value="HtaA"/>
    <property type="match status" value="1"/>
</dbReference>
<keyword evidence="3" id="KW-0732">Signal</keyword>
<dbReference type="KEGG" id="caqu:CAQU_02505"/>